<dbReference type="Pfam" id="PF19269">
    <property type="entry name" value="Anticodon_2"/>
    <property type="match status" value="1"/>
</dbReference>
<evidence type="ECO:0000256" key="5">
    <source>
        <dbReference type="ARBA" id="ARBA00022840"/>
    </source>
</evidence>
<dbReference type="PANTHER" id="PTHR43311">
    <property type="entry name" value="GLUTAMATE--TRNA LIGASE"/>
    <property type="match status" value="1"/>
</dbReference>
<feature type="binding site" evidence="8">
    <location>
        <position position="134"/>
    </location>
    <ligand>
        <name>Zn(2+)</name>
        <dbReference type="ChEBI" id="CHEBI:29105"/>
    </ligand>
</feature>
<keyword evidence="12" id="KW-1185">Reference proteome</keyword>
<keyword evidence="6 8" id="KW-0648">Protein biosynthesis</keyword>
<dbReference type="InterPro" id="IPR049940">
    <property type="entry name" value="GluQ/Sye"/>
</dbReference>
<dbReference type="InterPro" id="IPR020058">
    <property type="entry name" value="Glu/Gln-tRNA-synth_Ib_cat-dom"/>
</dbReference>
<comment type="similarity">
    <text evidence="1 8">Belongs to the class-I aminoacyl-tRNA synthetase family. Glutamate--tRNA ligase type 1 subfamily.</text>
</comment>
<dbReference type="OrthoDB" id="9807503at2"/>
<protein>
    <recommendedName>
        <fullName evidence="8">Glutamate--tRNA ligase</fullName>
        <ecNumber evidence="8">6.1.1.17</ecNumber>
    </recommendedName>
    <alternativeName>
        <fullName evidence="8">Glutamyl-tRNA synthetase</fullName>
        <shortName evidence="8">GluRS</shortName>
    </alternativeName>
</protein>
<evidence type="ECO:0000259" key="9">
    <source>
        <dbReference type="Pfam" id="PF00749"/>
    </source>
</evidence>
<dbReference type="InterPro" id="IPR020752">
    <property type="entry name" value="Glu-tRNA-synth_I_codon-bd_sub1"/>
</dbReference>
<dbReference type="InterPro" id="IPR020751">
    <property type="entry name" value="aa-tRNA-synth_I_codon-bd_sub2"/>
</dbReference>
<dbReference type="InterPro" id="IPR000924">
    <property type="entry name" value="Glu/Gln-tRNA-synth"/>
</dbReference>
<dbReference type="Gene3D" id="1.10.8.70">
    <property type="entry name" value="Glutamate-tRNA synthetase, class I, anticodon-binding domain 1"/>
    <property type="match status" value="1"/>
</dbReference>
<dbReference type="RefSeq" id="WP_048594597.1">
    <property type="nucleotide sequence ID" value="NZ_CVLB01000001.1"/>
</dbReference>
<dbReference type="InterPro" id="IPR045462">
    <property type="entry name" value="aa-tRNA-synth_I_cd-bd"/>
</dbReference>
<dbReference type="PROSITE" id="PS00178">
    <property type="entry name" value="AA_TRNA_LIGASE_I"/>
    <property type="match status" value="1"/>
</dbReference>
<dbReference type="PANTHER" id="PTHR43311:SF2">
    <property type="entry name" value="GLUTAMATE--TRNA LIGASE, MITOCHONDRIAL-RELATED"/>
    <property type="match status" value="1"/>
</dbReference>
<dbReference type="GO" id="GO:0005524">
    <property type="term" value="F:ATP binding"/>
    <property type="evidence" value="ECO:0007669"/>
    <property type="project" value="UniProtKB-UniRule"/>
</dbReference>
<comment type="function">
    <text evidence="8">Catalyzes the attachment of glutamate to tRNA(Glu) in a two-step reaction: glutamate is first activated by ATP to form Glu-AMP and then transferred to the acceptor end of tRNA(Glu).</text>
</comment>
<keyword evidence="3 8" id="KW-0436">Ligase</keyword>
<dbReference type="Pfam" id="PF00749">
    <property type="entry name" value="tRNA-synt_1c"/>
    <property type="match status" value="1"/>
</dbReference>
<comment type="subunit">
    <text evidence="8">Monomer.</text>
</comment>
<evidence type="ECO:0000256" key="3">
    <source>
        <dbReference type="ARBA" id="ARBA00022598"/>
    </source>
</evidence>
<comment type="cofactor">
    <cofactor evidence="8">
        <name>Zn(2+)</name>
        <dbReference type="ChEBI" id="CHEBI:29105"/>
    </cofactor>
    <text evidence="8">Binds 1 zinc ion per subunit.</text>
</comment>
<dbReference type="GO" id="GO:0005829">
    <property type="term" value="C:cytosol"/>
    <property type="evidence" value="ECO:0007669"/>
    <property type="project" value="TreeGrafter"/>
</dbReference>
<keyword evidence="8" id="KW-0479">Metal-binding</keyword>
<dbReference type="PRINTS" id="PR00987">
    <property type="entry name" value="TRNASYNTHGLU"/>
</dbReference>
<dbReference type="EMBL" id="CVLB01000001">
    <property type="protein sequence ID" value="CRF33397.1"/>
    <property type="molecule type" value="Genomic_DNA"/>
</dbReference>
<evidence type="ECO:0000256" key="2">
    <source>
        <dbReference type="ARBA" id="ARBA00022490"/>
    </source>
</evidence>
<keyword evidence="2 8" id="KW-0963">Cytoplasm</keyword>
<keyword evidence="7 8" id="KW-0030">Aminoacyl-tRNA synthetase</keyword>
<evidence type="ECO:0000256" key="7">
    <source>
        <dbReference type="ARBA" id="ARBA00023146"/>
    </source>
</evidence>
<dbReference type="Gene3D" id="1.10.10.350">
    <property type="match status" value="1"/>
</dbReference>
<dbReference type="SUPFAM" id="SSF48163">
    <property type="entry name" value="An anticodon-binding domain of class I aminoacyl-tRNA synthetases"/>
    <property type="match status" value="1"/>
</dbReference>
<evidence type="ECO:0000256" key="6">
    <source>
        <dbReference type="ARBA" id="ARBA00022917"/>
    </source>
</evidence>
<feature type="short sequence motif" description="'KMSKS' region" evidence="8">
    <location>
        <begin position="251"/>
        <end position="255"/>
    </location>
</feature>
<evidence type="ECO:0000256" key="4">
    <source>
        <dbReference type="ARBA" id="ARBA00022741"/>
    </source>
</evidence>
<dbReference type="GO" id="GO:0004818">
    <property type="term" value="F:glutamate-tRNA ligase activity"/>
    <property type="evidence" value="ECO:0007669"/>
    <property type="project" value="UniProtKB-UniRule"/>
</dbReference>
<reference evidence="12" key="1">
    <citation type="submission" date="2015-04" db="EMBL/GenBank/DDBJ databases">
        <authorList>
            <person name="Mushtaq Mamoona"/>
        </authorList>
    </citation>
    <scope>NUCLEOTIDE SEQUENCE [LARGE SCALE GENOMIC DNA]</scope>
    <source>
        <strain evidence="12">AN4859/03</strain>
    </source>
</reference>
<dbReference type="SUPFAM" id="SSF52374">
    <property type="entry name" value="Nucleotidylyl transferase"/>
    <property type="match status" value="1"/>
</dbReference>
<dbReference type="CDD" id="cd00808">
    <property type="entry name" value="GluRS_core"/>
    <property type="match status" value="1"/>
</dbReference>
<dbReference type="GO" id="GO:0008270">
    <property type="term" value="F:zinc ion binding"/>
    <property type="evidence" value="ECO:0007669"/>
    <property type="project" value="UniProtKB-UniRule"/>
</dbReference>
<dbReference type="InterPro" id="IPR033910">
    <property type="entry name" value="GluRS_core"/>
</dbReference>
<dbReference type="InterPro" id="IPR008925">
    <property type="entry name" value="aa_tRNA-synth_I_cd-bd_sf"/>
</dbReference>
<sequence length="481" mass="55453">MSDIRVRFAPSPTGFLHIGNARTALFNWLYAKAIKGKLILRIEDTDQERSTKEAVDMAIKSLKWLGIDWDEGPEVGGDYGPYFQSERLDIYKKYTEKLMEEGKAYYCFCTSEELEKKSNMQRTLNQPIIYDGKCRDIPLEEAKRRVANGEPAKIRFRVPKNQIVTFDDFVRGIVKTNSDEIGDIIIVRENGFPTYNYAVVIDDMLMKITHVIRGEDHISNTPKQILIYEALGAEVPRFAHTSSILGNDRKKLSKRHGAATLMEYKDEGFLPQAMRNFLALLGWTHPEAMETMVDDDMIKAFKLDRFSKSPAIFDTAKLRHLNAWHIKNMNLDEVTELFIPYLVNGGFLKENYTEEEHAWAKKLVSVIRHNCVVLSDIVKYVPVFFENDFELTDEMKEMVNKEESKKLLQFIKNDIENTDEITDEYMKALIKKAQKETGLKGPNLYHPIRYVLTGSSAGSELSHICELLGKKNVLYRLSKYI</sequence>
<keyword evidence="8" id="KW-0862">Zinc</keyword>
<feature type="domain" description="Glutamyl/glutaminyl-tRNA synthetase class Ib catalytic" evidence="9">
    <location>
        <begin position="4"/>
        <end position="319"/>
    </location>
</feature>
<keyword evidence="4 8" id="KW-0547">Nucleotide-binding</keyword>
<dbReference type="InterPro" id="IPR004527">
    <property type="entry name" value="Glu-tRNA-ligase_bac/mito"/>
</dbReference>
<dbReference type="GO" id="GO:0000049">
    <property type="term" value="F:tRNA binding"/>
    <property type="evidence" value="ECO:0007669"/>
    <property type="project" value="InterPro"/>
</dbReference>
<name>A0A0G4K755_9SPIR</name>
<accession>A0A0G4K755</accession>
<comment type="subcellular location">
    <subcellularLocation>
        <location evidence="8">Cytoplasm</location>
    </subcellularLocation>
</comment>
<evidence type="ECO:0000256" key="8">
    <source>
        <dbReference type="HAMAP-Rule" id="MF_00022"/>
    </source>
</evidence>
<dbReference type="InterPro" id="IPR001412">
    <property type="entry name" value="aa-tRNA-synth_I_CS"/>
</dbReference>
<feature type="short sequence motif" description="'HIGH' region" evidence="8">
    <location>
        <begin position="10"/>
        <end position="20"/>
    </location>
</feature>
<dbReference type="NCBIfam" id="TIGR00464">
    <property type="entry name" value="gltX_bact"/>
    <property type="match status" value="1"/>
</dbReference>
<dbReference type="Proteomes" id="UP000043763">
    <property type="component" value="Unassembled WGS sequence"/>
</dbReference>
<gene>
    <name evidence="11" type="primary">gltX1</name>
    <name evidence="8" type="synonym">gltX</name>
    <name evidence="11" type="ORF">BRSU_1417</name>
</gene>
<evidence type="ECO:0000259" key="10">
    <source>
        <dbReference type="Pfam" id="PF19269"/>
    </source>
</evidence>
<dbReference type="AlphaFoldDB" id="A0A0G4K755"/>
<proteinExistence type="inferred from homology"/>
<keyword evidence="5 8" id="KW-0067">ATP-binding</keyword>
<evidence type="ECO:0000313" key="12">
    <source>
        <dbReference type="Proteomes" id="UP000043763"/>
    </source>
</evidence>
<dbReference type="InterPro" id="IPR014729">
    <property type="entry name" value="Rossmann-like_a/b/a_fold"/>
</dbReference>
<dbReference type="FunFam" id="3.40.50.620:FF:000045">
    <property type="entry name" value="Glutamate--tRNA ligase, mitochondrial"/>
    <property type="match status" value="1"/>
</dbReference>
<comment type="catalytic activity">
    <reaction evidence="8">
        <text>tRNA(Glu) + L-glutamate + ATP = L-glutamyl-tRNA(Glu) + AMP + diphosphate</text>
        <dbReference type="Rhea" id="RHEA:23540"/>
        <dbReference type="Rhea" id="RHEA-COMP:9663"/>
        <dbReference type="Rhea" id="RHEA-COMP:9680"/>
        <dbReference type="ChEBI" id="CHEBI:29985"/>
        <dbReference type="ChEBI" id="CHEBI:30616"/>
        <dbReference type="ChEBI" id="CHEBI:33019"/>
        <dbReference type="ChEBI" id="CHEBI:78442"/>
        <dbReference type="ChEBI" id="CHEBI:78520"/>
        <dbReference type="ChEBI" id="CHEBI:456215"/>
        <dbReference type="EC" id="6.1.1.17"/>
    </reaction>
</comment>
<evidence type="ECO:0000313" key="11">
    <source>
        <dbReference type="EMBL" id="CRF33397.1"/>
    </source>
</evidence>
<feature type="domain" description="Aminoacyl-tRNA synthetase class I anticodon-binding" evidence="10">
    <location>
        <begin position="334"/>
        <end position="481"/>
    </location>
</feature>
<feature type="binding site" evidence="8">
    <location>
        <position position="136"/>
    </location>
    <ligand>
        <name>Zn(2+)</name>
        <dbReference type="ChEBI" id="CHEBI:29105"/>
    </ligand>
</feature>
<feature type="binding site" evidence="8">
    <location>
        <position position="109"/>
    </location>
    <ligand>
        <name>Zn(2+)</name>
        <dbReference type="ChEBI" id="CHEBI:29105"/>
    </ligand>
</feature>
<feature type="binding site" evidence="8">
    <location>
        <position position="107"/>
    </location>
    <ligand>
        <name>Zn(2+)</name>
        <dbReference type="ChEBI" id="CHEBI:29105"/>
    </ligand>
</feature>
<dbReference type="GO" id="GO:0006424">
    <property type="term" value="P:glutamyl-tRNA aminoacylation"/>
    <property type="evidence" value="ECO:0007669"/>
    <property type="project" value="UniProtKB-UniRule"/>
</dbReference>
<dbReference type="Gene3D" id="3.40.50.620">
    <property type="entry name" value="HUPs"/>
    <property type="match status" value="1"/>
</dbReference>
<dbReference type="HAMAP" id="MF_00022">
    <property type="entry name" value="Glu_tRNA_synth_type1"/>
    <property type="match status" value="1"/>
</dbReference>
<feature type="binding site" evidence="8">
    <location>
        <position position="254"/>
    </location>
    <ligand>
        <name>ATP</name>
        <dbReference type="ChEBI" id="CHEBI:30616"/>
    </ligand>
</feature>
<organism evidence="11 12">
    <name type="scientific">Brachyspira suanatina</name>
    <dbReference type="NCBI Taxonomy" id="381802"/>
    <lineage>
        <taxon>Bacteria</taxon>
        <taxon>Pseudomonadati</taxon>
        <taxon>Spirochaetota</taxon>
        <taxon>Spirochaetia</taxon>
        <taxon>Brachyspirales</taxon>
        <taxon>Brachyspiraceae</taxon>
        <taxon>Brachyspira</taxon>
    </lineage>
</organism>
<evidence type="ECO:0000256" key="1">
    <source>
        <dbReference type="ARBA" id="ARBA00007894"/>
    </source>
</evidence>
<dbReference type="EC" id="6.1.1.17" evidence="8"/>